<evidence type="ECO:0000313" key="1">
    <source>
        <dbReference type="EMBL" id="OLP88642.1"/>
    </source>
</evidence>
<sequence length="330" mass="37888">MWSTSAWQFFPKSSISSHIAVSAAHGIVHDKWPFRLDIDTEYQDWILVAVCTLVSCIWCLPCICGRLNYRASRSFSSFVYTRLHVYFCVATYLNVFILVFTIGVLPDWTVNQFCVYFVGFVDWVLIHTAKLITSLSILFAFYVVFRFRNKIAIATGLEHITLIRFNWRDLFGLRSRQRPIEVFIWKVEGLQSASSKFTKPNDLFVECHMGYNEPMRTRVHNNAGSEAVIRESFQLNIDENSPDTLMTLLAKDQSLLTNSEIARLTLSTRELCGIEDQTGKRRSTFSYDEDSFLELSLNPSGKIWIAVAPVDEAAEEERSLLLQEDSLLPC</sequence>
<keyword evidence="2" id="KW-1185">Reference proteome</keyword>
<protein>
    <submittedName>
        <fullName evidence="1">Uncharacterized protein</fullName>
    </submittedName>
</protein>
<proteinExistence type="predicted"/>
<evidence type="ECO:0000313" key="2">
    <source>
        <dbReference type="Proteomes" id="UP000186817"/>
    </source>
</evidence>
<dbReference type="OMA" id="LFVECHM"/>
<organism evidence="1 2">
    <name type="scientific">Symbiodinium microadriaticum</name>
    <name type="common">Dinoflagellate</name>
    <name type="synonym">Zooxanthella microadriatica</name>
    <dbReference type="NCBI Taxonomy" id="2951"/>
    <lineage>
        <taxon>Eukaryota</taxon>
        <taxon>Sar</taxon>
        <taxon>Alveolata</taxon>
        <taxon>Dinophyceae</taxon>
        <taxon>Suessiales</taxon>
        <taxon>Symbiodiniaceae</taxon>
        <taxon>Symbiodinium</taxon>
    </lineage>
</organism>
<dbReference type="Proteomes" id="UP000186817">
    <property type="component" value="Unassembled WGS sequence"/>
</dbReference>
<comment type="caution">
    <text evidence="1">The sequence shown here is derived from an EMBL/GenBank/DDBJ whole genome shotgun (WGS) entry which is preliminary data.</text>
</comment>
<gene>
    <name evidence="1" type="ORF">AK812_SmicGene30007</name>
</gene>
<name>A0A1Q9D0F6_SYMMI</name>
<dbReference type="OrthoDB" id="10252235at2759"/>
<accession>A0A1Q9D0F6</accession>
<dbReference type="EMBL" id="LSRX01000803">
    <property type="protein sequence ID" value="OLP88642.1"/>
    <property type="molecule type" value="Genomic_DNA"/>
</dbReference>
<dbReference type="AlphaFoldDB" id="A0A1Q9D0F6"/>
<reference evidence="1 2" key="1">
    <citation type="submission" date="2016-02" db="EMBL/GenBank/DDBJ databases">
        <title>Genome analysis of coral dinoflagellate symbionts highlights evolutionary adaptations to a symbiotic lifestyle.</title>
        <authorList>
            <person name="Aranda M."/>
            <person name="Li Y."/>
            <person name="Liew Y.J."/>
            <person name="Baumgarten S."/>
            <person name="Simakov O."/>
            <person name="Wilson M."/>
            <person name="Piel J."/>
            <person name="Ashoor H."/>
            <person name="Bougouffa S."/>
            <person name="Bajic V.B."/>
            <person name="Ryu T."/>
            <person name="Ravasi T."/>
            <person name="Bayer T."/>
            <person name="Micklem G."/>
            <person name="Kim H."/>
            <person name="Bhak J."/>
            <person name="Lajeunesse T.C."/>
            <person name="Voolstra C.R."/>
        </authorList>
    </citation>
    <scope>NUCLEOTIDE SEQUENCE [LARGE SCALE GENOMIC DNA]</scope>
    <source>
        <strain evidence="1 2">CCMP2467</strain>
    </source>
</reference>